<gene>
    <name evidence="5" type="ORF">SAMN05444008_11855</name>
</gene>
<evidence type="ECO:0000256" key="2">
    <source>
        <dbReference type="ARBA" id="ARBA00023295"/>
    </source>
</evidence>
<keyword evidence="1 5" id="KW-0378">Hydrolase</keyword>
<accession>A0A1M5H7G7</accession>
<dbReference type="Proteomes" id="UP000184368">
    <property type="component" value="Unassembled WGS sequence"/>
</dbReference>
<evidence type="ECO:0000259" key="4">
    <source>
        <dbReference type="Pfam" id="PF00150"/>
    </source>
</evidence>
<feature type="chain" id="PRO_5012612512" evidence="3">
    <location>
        <begin position="19"/>
        <end position="824"/>
    </location>
</feature>
<dbReference type="STRING" id="1302690.BUE76_03620"/>
<sequence length="824" mass="90547">MKGLLCWAALLFAAVGFAQKNTNPVYVDPSGVLRWTGTKKEAAFFGVNYTVPFAYGYRSHKALGVDPEKAIDADVAHMSRLGFDAFRVHVWDTEITDSAGNLLQNEHLRLFDYLLMRLKERGIKILITPLAFWGNGYPEPDQNTGSFSSKYNKRQVLVTPQAIAAQETYLKQFFRHVNSYTKTTYGNDPDVIAMEINNEPHHSGPKPAVTDYINRMAAAVRSTGWTKPVFYNISESPAYADAVAAAKVDGHSFQWYPTGLVANHTLQGNFLPNVDRYHIPFIDTIPAFRNRACMVYEFDAGDVIGSYMYPAMARSFRTAGFQWATQFAYDPLYTAHANTEYQTHYLNLAYTPGKAIGLMIAGKAFHLLPRGKSYGTYPADSVFGGFRVSYSQDLSEWNTDTAFFYTNNTASQPVQPAALKHIAGVGASPVVRYDGTGAYFLDKVGEGRWRIEILPDVLQVADPFGKAAPARTVRRLLANSRSLQLLLPGVGTQGRLFGADGSEVPAQGGAAWHVKPGVYYLGGEVGVVGAQKLEYPVLPLGADSVLLLHQSLQRAGAKGFKLHLEAAGTDSLWAELNHSTAGWRTVSARKSGGFGFEIAFPAELQVAGVLRYRIMARDGRGQVHVFPGDAKGDPFRWDAPASESWQTALLPAASQWVLFDAGAETQPSIFTTNWQKHKVGTEVREQYPYLWQSLASTAPEKGPYLGWQMETGDAFGSAYTHMLVNATGTPGTKLNLALVTRQGLAHTYTLSLGTDAHYKIPLAAFKAGSRLLLPRPYPGFQPLRFTAQPGLELNTTQFDFLQVWLEGSTSANPGALLLQTIILE</sequence>
<organism evidence="5 6">
    <name type="scientific">Cnuella takakiae</name>
    <dbReference type="NCBI Taxonomy" id="1302690"/>
    <lineage>
        <taxon>Bacteria</taxon>
        <taxon>Pseudomonadati</taxon>
        <taxon>Bacteroidota</taxon>
        <taxon>Chitinophagia</taxon>
        <taxon>Chitinophagales</taxon>
        <taxon>Chitinophagaceae</taxon>
        <taxon>Cnuella</taxon>
    </lineage>
</organism>
<dbReference type="InterPro" id="IPR017853">
    <property type="entry name" value="GH"/>
</dbReference>
<dbReference type="AlphaFoldDB" id="A0A1M5H7G7"/>
<dbReference type="SUPFAM" id="SSF51445">
    <property type="entry name" value="(Trans)glycosidases"/>
    <property type="match status" value="1"/>
</dbReference>
<feature type="domain" description="Glycoside hydrolase family 5" evidence="4">
    <location>
        <begin position="70"/>
        <end position="230"/>
    </location>
</feature>
<keyword evidence="6" id="KW-1185">Reference proteome</keyword>
<protein>
    <submittedName>
        <fullName evidence="5">Cellulase (Glycosyl hydrolase family 5)</fullName>
    </submittedName>
</protein>
<dbReference type="GO" id="GO:0000272">
    <property type="term" value="P:polysaccharide catabolic process"/>
    <property type="evidence" value="ECO:0007669"/>
    <property type="project" value="InterPro"/>
</dbReference>
<dbReference type="OrthoDB" id="9809937at2"/>
<proteinExistence type="predicted"/>
<reference evidence="5 6" key="1">
    <citation type="submission" date="2016-11" db="EMBL/GenBank/DDBJ databases">
        <authorList>
            <person name="Jaros S."/>
            <person name="Januszkiewicz K."/>
            <person name="Wedrychowicz H."/>
        </authorList>
    </citation>
    <scope>NUCLEOTIDE SEQUENCE [LARGE SCALE GENOMIC DNA]</scope>
    <source>
        <strain evidence="5 6">DSM 26897</strain>
    </source>
</reference>
<evidence type="ECO:0000313" key="6">
    <source>
        <dbReference type="Proteomes" id="UP000184368"/>
    </source>
</evidence>
<dbReference type="Pfam" id="PF00150">
    <property type="entry name" value="Cellulase"/>
    <property type="match status" value="1"/>
</dbReference>
<evidence type="ECO:0000256" key="3">
    <source>
        <dbReference type="SAM" id="SignalP"/>
    </source>
</evidence>
<dbReference type="RefSeq" id="WP_073046931.1">
    <property type="nucleotide sequence ID" value="NZ_FQUO01000018.1"/>
</dbReference>
<feature type="signal peptide" evidence="3">
    <location>
        <begin position="1"/>
        <end position="18"/>
    </location>
</feature>
<name>A0A1M5H7G7_9BACT</name>
<dbReference type="InterPro" id="IPR001547">
    <property type="entry name" value="Glyco_hydro_5"/>
</dbReference>
<evidence type="ECO:0000313" key="5">
    <source>
        <dbReference type="EMBL" id="SHG11662.1"/>
    </source>
</evidence>
<keyword evidence="3" id="KW-0732">Signal</keyword>
<dbReference type="Gene3D" id="3.20.20.80">
    <property type="entry name" value="Glycosidases"/>
    <property type="match status" value="1"/>
</dbReference>
<dbReference type="EMBL" id="FQUO01000018">
    <property type="protein sequence ID" value="SHG11662.1"/>
    <property type="molecule type" value="Genomic_DNA"/>
</dbReference>
<evidence type="ECO:0000256" key="1">
    <source>
        <dbReference type="ARBA" id="ARBA00022801"/>
    </source>
</evidence>
<keyword evidence="2" id="KW-0326">Glycosidase</keyword>
<dbReference type="GO" id="GO:0004553">
    <property type="term" value="F:hydrolase activity, hydrolyzing O-glycosyl compounds"/>
    <property type="evidence" value="ECO:0007669"/>
    <property type="project" value="InterPro"/>
</dbReference>